<protein>
    <submittedName>
        <fullName evidence="1">Uncharacterized protein</fullName>
    </submittedName>
</protein>
<comment type="caution">
    <text evidence="1">The sequence shown here is derived from an EMBL/GenBank/DDBJ whole genome shotgun (WGS) entry which is preliminary data.</text>
</comment>
<name>A0ABS3W6U5_9BACL</name>
<sequence length="169" mass="18440">MNAVYSLELHLPEDKLPGYYAQIVKGIADAVTLVDRHKTLLFVDGPEARDAVERLAAKYNVETERGLWLMLEAAWVANDRVFGDYGVTTREGNRFLDLGLASVVALAAADGEASELAAALTQADEHALASLEQEDGRRLLAVDRHQEELLAGIARAYRCSFETVVPASV</sequence>
<organism evidence="1 2">
    <name type="scientific">Paenibacillus artemisiicola</name>
    <dbReference type="NCBI Taxonomy" id="1172618"/>
    <lineage>
        <taxon>Bacteria</taxon>
        <taxon>Bacillati</taxon>
        <taxon>Bacillota</taxon>
        <taxon>Bacilli</taxon>
        <taxon>Bacillales</taxon>
        <taxon>Paenibacillaceae</taxon>
        <taxon>Paenibacillus</taxon>
    </lineage>
</organism>
<gene>
    <name evidence="1" type="ORF">I8J29_06615</name>
</gene>
<dbReference type="RefSeq" id="WP_208846881.1">
    <property type="nucleotide sequence ID" value="NZ_JAGGDJ010000003.1"/>
</dbReference>
<dbReference type="EMBL" id="JAGGDJ010000003">
    <property type="protein sequence ID" value="MBO7743860.1"/>
    <property type="molecule type" value="Genomic_DNA"/>
</dbReference>
<evidence type="ECO:0000313" key="2">
    <source>
        <dbReference type="Proteomes" id="UP000670947"/>
    </source>
</evidence>
<reference evidence="1 2" key="1">
    <citation type="submission" date="2021-03" db="EMBL/GenBank/DDBJ databases">
        <title>Paenibacillus artemisicola MWE-103 whole genome sequence.</title>
        <authorList>
            <person name="Ham Y.J."/>
        </authorList>
    </citation>
    <scope>NUCLEOTIDE SEQUENCE [LARGE SCALE GENOMIC DNA]</scope>
    <source>
        <strain evidence="1 2">MWE-103</strain>
    </source>
</reference>
<accession>A0ABS3W6U5</accession>
<dbReference type="Proteomes" id="UP000670947">
    <property type="component" value="Unassembled WGS sequence"/>
</dbReference>
<keyword evidence="2" id="KW-1185">Reference proteome</keyword>
<evidence type="ECO:0000313" key="1">
    <source>
        <dbReference type="EMBL" id="MBO7743860.1"/>
    </source>
</evidence>
<proteinExistence type="predicted"/>